<dbReference type="PANTHER" id="PTHR37984">
    <property type="entry name" value="PROTEIN CBG26694"/>
    <property type="match status" value="1"/>
</dbReference>
<evidence type="ECO:0000256" key="5">
    <source>
        <dbReference type="ARBA" id="ARBA00022801"/>
    </source>
</evidence>
<feature type="domain" description="Reverse transcriptase RNase H-like" evidence="7">
    <location>
        <begin position="164"/>
        <end position="204"/>
    </location>
</feature>
<sequence length="204" mass="23394">ESVSVVKDFLKVFPDDLPGIPPEREIDFGIDLLPDTQPIGIPPYRMAPTELKELKAQLKDLLDKGFIQPNYRQLNKVTIKNKYPLPRIDELFDQLIISSEGIEVDPKKTDAVKNWLRPLNPSNIQSFLGLVGYYRRFVEGFSSIASPLTDFTQKNSMFEWSESWFVVYCDASRVDLGCVLMQHGKVIAYASRQLKVHEKNYSTH</sequence>
<dbReference type="AlphaFoldDB" id="A0AAF0TS82"/>
<evidence type="ECO:0000256" key="6">
    <source>
        <dbReference type="ARBA" id="ARBA00022918"/>
    </source>
</evidence>
<dbReference type="GO" id="GO:0016787">
    <property type="term" value="F:hydrolase activity"/>
    <property type="evidence" value="ECO:0007669"/>
    <property type="project" value="UniProtKB-KW"/>
</dbReference>
<gene>
    <name evidence="8" type="ORF">MTR67_023499</name>
</gene>
<keyword evidence="9" id="KW-1185">Reference proteome</keyword>
<dbReference type="Pfam" id="PF17917">
    <property type="entry name" value="RT_RNaseH"/>
    <property type="match status" value="1"/>
</dbReference>
<dbReference type="GO" id="GO:0003964">
    <property type="term" value="F:RNA-directed DNA polymerase activity"/>
    <property type="evidence" value="ECO:0007669"/>
    <property type="project" value="UniProtKB-KW"/>
</dbReference>
<keyword evidence="2" id="KW-0548">Nucleotidyltransferase</keyword>
<evidence type="ECO:0000313" key="9">
    <source>
        <dbReference type="Proteomes" id="UP001234989"/>
    </source>
</evidence>
<organism evidence="8 9">
    <name type="scientific">Solanum verrucosum</name>
    <dbReference type="NCBI Taxonomy" id="315347"/>
    <lineage>
        <taxon>Eukaryota</taxon>
        <taxon>Viridiplantae</taxon>
        <taxon>Streptophyta</taxon>
        <taxon>Embryophyta</taxon>
        <taxon>Tracheophyta</taxon>
        <taxon>Spermatophyta</taxon>
        <taxon>Magnoliopsida</taxon>
        <taxon>eudicotyledons</taxon>
        <taxon>Gunneridae</taxon>
        <taxon>Pentapetalae</taxon>
        <taxon>asterids</taxon>
        <taxon>lamiids</taxon>
        <taxon>Solanales</taxon>
        <taxon>Solanaceae</taxon>
        <taxon>Solanoideae</taxon>
        <taxon>Solaneae</taxon>
        <taxon>Solanum</taxon>
    </lineage>
</organism>
<keyword evidence="3" id="KW-0540">Nuclease</keyword>
<dbReference type="Proteomes" id="UP001234989">
    <property type="component" value="Chromosome 5"/>
</dbReference>
<feature type="non-terminal residue" evidence="8">
    <location>
        <position position="204"/>
    </location>
</feature>
<evidence type="ECO:0000256" key="3">
    <source>
        <dbReference type="ARBA" id="ARBA00022722"/>
    </source>
</evidence>
<accession>A0AAF0TS82</accession>
<evidence type="ECO:0000256" key="4">
    <source>
        <dbReference type="ARBA" id="ARBA00022759"/>
    </source>
</evidence>
<feature type="non-terminal residue" evidence="8">
    <location>
        <position position="1"/>
    </location>
</feature>
<evidence type="ECO:0000313" key="8">
    <source>
        <dbReference type="EMBL" id="WMV30114.1"/>
    </source>
</evidence>
<keyword evidence="1" id="KW-0808">Transferase</keyword>
<dbReference type="GO" id="GO:0004519">
    <property type="term" value="F:endonuclease activity"/>
    <property type="evidence" value="ECO:0007669"/>
    <property type="project" value="UniProtKB-KW"/>
</dbReference>
<dbReference type="SUPFAM" id="SSF56672">
    <property type="entry name" value="DNA/RNA polymerases"/>
    <property type="match status" value="1"/>
</dbReference>
<proteinExistence type="predicted"/>
<keyword evidence="4" id="KW-0255">Endonuclease</keyword>
<reference evidence="8" key="1">
    <citation type="submission" date="2023-08" db="EMBL/GenBank/DDBJ databases">
        <title>A de novo genome assembly of Solanum verrucosum Schlechtendal, a Mexican diploid species geographically isolated from the other diploid A-genome species in potato relatives.</title>
        <authorList>
            <person name="Hosaka K."/>
        </authorList>
    </citation>
    <scope>NUCLEOTIDE SEQUENCE</scope>
    <source>
        <tissue evidence="8">Young leaves</tissue>
    </source>
</reference>
<dbReference type="InterPro" id="IPR043502">
    <property type="entry name" value="DNA/RNA_pol_sf"/>
</dbReference>
<protein>
    <recommendedName>
        <fullName evidence="7">Reverse transcriptase RNase H-like domain-containing protein</fullName>
    </recommendedName>
</protein>
<evidence type="ECO:0000259" key="7">
    <source>
        <dbReference type="Pfam" id="PF17917"/>
    </source>
</evidence>
<evidence type="ECO:0000256" key="2">
    <source>
        <dbReference type="ARBA" id="ARBA00022695"/>
    </source>
</evidence>
<keyword evidence="6" id="KW-0695">RNA-directed DNA polymerase</keyword>
<keyword evidence="5" id="KW-0378">Hydrolase</keyword>
<name>A0AAF0TS82_SOLVR</name>
<dbReference type="InterPro" id="IPR041373">
    <property type="entry name" value="RT_RNaseH"/>
</dbReference>
<dbReference type="InterPro" id="IPR043128">
    <property type="entry name" value="Rev_trsase/Diguanyl_cyclase"/>
</dbReference>
<evidence type="ECO:0000256" key="1">
    <source>
        <dbReference type="ARBA" id="ARBA00022679"/>
    </source>
</evidence>
<dbReference type="EMBL" id="CP133616">
    <property type="protein sequence ID" value="WMV30114.1"/>
    <property type="molecule type" value="Genomic_DNA"/>
</dbReference>
<dbReference type="Gene3D" id="3.10.10.10">
    <property type="entry name" value="HIV Type 1 Reverse Transcriptase, subunit A, domain 1"/>
    <property type="match status" value="1"/>
</dbReference>
<dbReference type="Gene3D" id="3.30.70.270">
    <property type="match status" value="2"/>
</dbReference>
<dbReference type="PANTHER" id="PTHR37984:SF5">
    <property type="entry name" value="PROTEIN NYNRIN-LIKE"/>
    <property type="match status" value="1"/>
</dbReference>
<dbReference type="InterPro" id="IPR050951">
    <property type="entry name" value="Retrovirus_Pol_polyprotein"/>
</dbReference>